<evidence type="ECO:0000313" key="1">
    <source>
        <dbReference type="EMBL" id="EHI65306.1"/>
    </source>
</evidence>
<sequence>MKKILFGAARDLDKKENLYILADYLLRFVTIAIRALGKDSPKALIDLYQYLLDL</sequence>
<evidence type="ECO:0000313" key="2">
    <source>
        <dbReference type="Proteomes" id="UP000003217"/>
    </source>
</evidence>
<organism evidence="1 2">
    <name type="scientific">Streptococcus pseudoporcinus LQ 940-04</name>
    <dbReference type="NCBI Taxonomy" id="875093"/>
    <lineage>
        <taxon>Bacteria</taxon>
        <taxon>Bacillati</taxon>
        <taxon>Bacillota</taxon>
        <taxon>Bacilli</taxon>
        <taxon>Lactobacillales</taxon>
        <taxon>Streptococcaceae</taxon>
        <taxon>Streptococcus</taxon>
    </lineage>
</organism>
<gene>
    <name evidence="1" type="ORF">STRPS_1549</name>
</gene>
<reference evidence="1 2" key="1">
    <citation type="journal article" date="2014" name="Int. J. Syst. Evol. Microbiol.">
        <title>Phylogenomics and the dynamic genome evolution of the genus Streptococcus.</title>
        <authorList>
            <consortium name="The Broad Institute Genome Sequencing Platform"/>
            <person name="Richards V.P."/>
            <person name="Palmer S.R."/>
            <person name="Pavinski Bitar P.D."/>
            <person name="Qin X."/>
            <person name="Weinstock G.M."/>
            <person name="Highlander S.K."/>
            <person name="Town C.D."/>
            <person name="Burne R.A."/>
            <person name="Stanhope M.J."/>
        </authorList>
    </citation>
    <scope>NUCLEOTIDE SEQUENCE [LARGE SCALE GENOMIC DNA]</scope>
    <source>
        <strain evidence="1 2">LQ 940-04</strain>
    </source>
</reference>
<dbReference type="AlphaFoldDB" id="G5KB30"/>
<dbReference type="Proteomes" id="UP000003217">
    <property type="component" value="Unassembled WGS sequence"/>
</dbReference>
<dbReference type="EMBL" id="AEUY02000005">
    <property type="protein sequence ID" value="EHI65306.1"/>
    <property type="molecule type" value="Genomic_DNA"/>
</dbReference>
<keyword evidence="2" id="KW-1185">Reference proteome</keyword>
<protein>
    <submittedName>
        <fullName evidence="1">Uncharacterized protein</fullName>
    </submittedName>
</protein>
<comment type="caution">
    <text evidence="1">The sequence shown here is derived from an EMBL/GenBank/DDBJ whole genome shotgun (WGS) entry which is preliminary data.</text>
</comment>
<name>G5KB30_9STRE</name>
<accession>G5KB30</accession>
<proteinExistence type="predicted"/>